<evidence type="ECO:0000256" key="3">
    <source>
        <dbReference type="PROSITE-ProRule" id="PRU10038"/>
    </source>
</evidence>
<sequence>MQNCKHHAAPPPPPRESGVSCQRVSRDSVLAPSLLDTYLTSSVMASSQVVGNQILYMHLRFEEILLDPSKAVVLHRVNGAVPAPNHLAVQATGRKDVHGVWIPPAPSESIVGEIKSAAEKAGVESVRIPGYWYLGPEIAGACGKSEEGDSQEETVIFYLHGGAFITFSAHPSDPCMPSAARGLLENTPVRRILALEYRLSSLNPQSNPYPAAILDAVAGYLYLSKLYKNIIIAGDSAGANLALALTRYIVSNPEIHLQKPMALLLISPWTDLGLSHITEGSSALPIVRSDYADHLEPTVDGPGLSEYAVSAYLGTQRGLEEEDPYISPASRNIRDLKFDGYPQTMIVAGSAEVLLDEIKTLRDMMARDLGIERVRYLEVKDAVHNFVCWDFCGQQREEGLRGIGEWMNGQLGEKRVAMSADEK</sequence>
<gene>
    <name evidence="6" type="ORF">WG66_7739</name>
</gene>
<dbReference type="PROSITE" id="PS01174">
    <property type="entry name" value="LIPASE_GDXG_SER"/>
    <property type="match status" value="1"/>
</dbReference>
<evidence type="ECO:0000256" key="2">
    <source>
        <dbReference type="ARBA" id="ARBA00022801"/>
    </source>
</evidence>
<dbReference type="PANTHER" id="PTHR48081:SF26">
    <property type="entry name" value="ALPHA_BETA HYDROLASE FOLD-3 DOMAIN-CONTAINING PROTEIN"/>
    <property type="match status" value="1"/>
</dbReference>
<reference evidence="6 7" key="1">
    <citation type="submission" date="2015-12" db="EMBL/GenBank/DDBJ databases">
        <title>Draft genome sequence of Moniliophthora roreri, the causal agent of frosty pod rot of cacao.</title>
        <authorList>
            <person name="Aime M.C."/>
            <person name="Diaz-Valderrama J.R."/>
            <person name="Kijpornyongpan T."/>
            <person name="Phillips-Mora W."/>
        </authorList>
    </citation>
    <scope>NUCLEOTIDE SEQUENCE [LARGE SCALE GENOMIC DNA]</scope>
    <source>
        <strain evidence="6 7">MCA 2952</strain>
    </source>
</reference>
<evidence type="ECO:0000256" key="1">
    <source>
        <dbReference type="ARBA" id="ARBA00010515"/>
    </source>
</evidence>
<dbReference type="InterPro" id="IPR033140">
    <property type="entry name" value="Lipase_GDXG_put_SER_AS"/>
</dbReference>
<dbReference type="PANTHER" id="PTHR48081">
    <property type="entry name" value="AB HYDROLASE SUPERFAMILY PROTEIN C4A8.06C"/>
    <property type="match status" value="1"/>
</dbReference>
<evidence type="ECO:0000259" key="5">
    <source>
        <dbReference type="Pfam" id="PF07859"/>
    </source>
</evidence>
<proteinExistence type="inferred from homology"/>
<dbReference type="GO" id="GO:0016787">
    <property type="term" value="F:hydrolase activity"/>
    <property type="evidence" value="ECO:0007669"/>
    <property type="project" value="UniProtKB-KW"/>
</dbReference>
<feature type="region of interest" description="Disordered" evidence="4">
    <location>
        <begin position="1"/>
        <end position="20"/>
    </location>
</feature>
<dbReference type="InterPro" id="IPR013094">
    <property type="entry name" value="AB_hydrolase_3"/>
</dbReference>
<comment type="caution">
    <text evidence="6">The sequence shown here is derived from an EMBL/GenBank/DDBJ whole genome shotgun (WGS) entry which is preliminary data.</text>
</comment>
<evidence type="ECO:0000313" key="7">
    <source>
        <dbReference type="Proteomes" id="UP000054988"/>
    </source>
</evidence>
<feature type="active site" evidence="3">
    <location>
        <position position="236"/>
    </location>
</feature>
<feature type="domain" description="Alpha/beta hydrolase fold-3" evidence="5">
    <location>
        <begin position="156"/>
        <end position="387"/>
    </location>
</feature>
<dbReference type="eggNOG" id="KOG1515">
    <property type="taxonomic scope" value="Eukaryota"/>
</dbReference>
<dbReference type="InterPro" id="IPR029058">
    <property type="entry name" value="AB_hydrolase_fold"/>
</dbReference>
<dbReference type="SUPFAM" id="SSF53474">
    <property type="entry name" value="alpha/beta-Hydrolases"/>
    <property type="match status" value="1"/>
</dbReference>
<name>A0A0W0FTN6_MONRR</name>
<comment type="similarity">
    <text evidence="1">Belongs to the 'GDXG' lipolytic enzyme family.</text>
</comment>
<evidence type="ECO:0000256" key="4">
    <source>
        <dbReference type="SAM" id="MobiDB-lite"/>
    </source>
</evidence>
<accession>A0A0W0FTN6</accession>
<keyword evidence="2 6" id="KW-0378">Hydrolase</keyword>
<dbReference type="AlphaFoldDB" id="A0A0W0FTN6"/>
<dbReference type="Proteomes" id="UP000054988">
    <property type="component" value="Unassembled WGS sequence"/>
</dbReference>
<dbReference type="Gene3D" id="3.40.50.1820">
    <property type="entry name" value="alpha/beta hydrolase"/>
    <property type="match status" value="1"/>
</dbReference>
<evidence type="ECO:0000313" key="6">
    <source>
        <dbReference type="EMBL" id="KTB39707.1"/>
    </source>
</evidence>
<dbReference type="InterPro" id="IPR050300">
    <property type="entry name" value="GDXG_lipolytic_enzyme"/>
</dbReference>
<dbReference type="Pfam" id="PF07859">
    <property type="entry name" value="Abhydrolase_3"/>
    <property type="match status" value="1"/>
</dbReference>
<organism evidence="6 7">
    <name type="scientific">Moniliophthora roreri</name>
    <name type="common">Frosty pod rot fungus</name>
    <name type="synonym">Monilia roreri</name>
    <dbReference type="NCBI Taxonomy" id="221103"/>
    <lineage>
        <taxon>Eukaryota</taxon>
        <taxon>Fungi</taxon>
        <taxon>Dikarya</taxon>
        <taxon>Basidiomycota</taxon>
        <taxon>Agaricomycotina</taxon>
        <taxon>Agaricomycetes</taxon>
        <taxon>Agaricomycetidae</taxon>
        <taxon>Agaricales</taxon>
        <taxon>Marasmiineae</taxon>
        <taxon>Marasmiaceae</taxon>
        <taxon>Moniliophthora</taxon>
    </lineage>
</organism>
<protein>
    <submittedName>
        <fullName evidence="6">Putative alpha/beta-hydrolase</fullName>
    </submittedName>
</protein>
<dbReference type="EMBL" id="LATX01001644">
    <property type="protein sequence ID" value="KTB39707.1"/>
    <property type="molecule type" value="Genomic_DNA"/>
</dbReference>